<dbReference type="AlphaFoldDB" id="A0A087E8C4"/>
<feature type="domain" description="MobA/VirD2-like nuclease" evidence="2">
    <location>
        <begin position="92"/>
        <end position="183"/>
    </location>
</feature>
<evidence type="ECO:0000259" key="2">
    <source>
        <dbReference type="Pfam" id="PF03432"/>
    </source>
</evidence>
<dbReference type="OrthoDB" id="4382201at2"/>
<protein>
    <submittedName>
        <fullName evidence="3">Relaxase/mobilization nuclease family protein</fullName>
    </submittedName>
</protein>
<dbReference type="Proteomes" id="UP000029080">
    <property type="component" value="Unassembled WGS sequence"/>
</dbReference>
<gene>
    <name evidence="3" type="ORF">BITS_1854</name>
</gene>
<dbReference type="RefSeq" id="WP_152571205.1">
    <property type="nucleotide sequence ID" value="NZ_JGZU01000020.1"/>
</dbReference>
<comment type="caution">
    <text evidence="3">The sequence shown here is derived from an EMBL/GenBank/DDBJ whole genome shotgun (WGS) entry which is preliminary data.</text>
</comment>
<accession>A0A087E8C4</accession>
<keyword evidence="4" id="KW-1185">Reference proteome</keyword>
<evidence type="ECO:0000256" key="1">
    <source>
        <dbReference type="SAM" id="MobiDB-lite"/>
    </source>
</evidence>
<organism evidence="3 4">
    <name type="scientific">Bifidobacterium tsurumiense</name>
    <dbReference type="NCBI Taxonomy" id="356829"/>
    <lineage>
        <taxon>Bacteria</taxon>
        <taxon>Bacillati</taxon>
        <taxon>Actinomycetota</taxon>
        <taxon>Actinomycetes</taxon>
        <taxon>Bifidobacteriales</taxon>
        <taxon>Bifidobacteriaceae</taxon>
        <taxon>Bifidobacterium</taxon>
    </lineage>
</organism>
<dbReference type="eggNOG" id="COG0323">
    <property type="taxonomic scope" value="Bacteria"/>
</dbReference>
<proteinExistence type="predicted"/>
<reference evidence="3 4" key="1">
    <citation type="submission" date="2014-03" db="EMBL/GenBank/DDBJ databases">
        <title>Genomics of Bifidobacteria.</title>
        <authorList>
            <person name="Ventura M."/>
            <person name="Milani C."/>
            <person name="Lugli G.A."/>
        </authorList>
    </citation>
    <scope>NUCLEOTIDE SEQUENCE [LARGE SCALE GENOMIC DNA]</scope>
    <source>
        <strain evidence="3 4">JCM 13495</strain>
    </source>
</reference>
<evidence type="ECO:0000313" key="3">
    <source>
        <dbReference type="EMBL" id="KFJ04025.1"/>
    </source>
</evidence>
<feature type="region of interest" description="Disordered" evidence="1">
    <location>
        <begin position="416"/>
        <end position="451"/>
    </location>
</feature>
<name>A0A087E8C4_9BIFI</name>
<evidence type="ECO:0000313" key="4">
    <source>
        <dbReference type="Proteomes" id="UP000029080"/>
    </source>
</evidence>
<dbReference type="STRING" id="356829.BITS_1854"/>
<dbReference type="Pfam" id="PF03432">
    <property type="entry name" value="Relaxase"/>
    <property type="match status" value="1"/>
</dbReference>
<dbReference type="InterPro" id="IPR005094">
    <property type="entry name" value="Endonuclease_MobA/VirD2"/>
</dbReference>
<dbReference type="EMBL" id="JGZU01000020">
    <property type="protein sequence ID" value="KFJ04025.1"/>
    <property type="molecule type" value="Genomic_DNA"/>
</dbReference>
<feature type="compositionally biased region" description="Low complexity" evidence="1">
    <location>
        <begin position="420"/>
        <end position="432"/>
    </location>
</feature>
<sequence>MMPNITRGSDPKGLLRYLFGKGRHNEHRDQHLIGSSPDMQRGFNCDGKPAKSFADLADMFDRRYRERLIDGKSCPPDRRSGRHNPENRPGLDRIWHCSLAIRAGEGILTDTQWDSIVKDFLQRMGMADADGAGMTWVAVRHGLSRNGNDHVHIVVQLARDDGWYNPFNDRRKAQRACRDMERERPELVELGAVLDREHIRYSCREWREWAEWKARQDYRGATPWTDLSKDERAGLCARVMADTMPRYAIGRIVRACALASRSEDEFIRRVRREGLNIDPRLRKGVGKGSFTQRSQVVGYAVTWRSRDGWRERLSATDLGPDMRLKKLRKTWSANPNDSNLAVMEWRAAMENRRPVMHQGRERHLDALTTHDMSVLVDKAWRIARSIDAADEAGRNRAVIEGLRELDRILDRYGLDEPSWTDMPGTTPGTDTPSIAYPWPGGESGPRMSGRT</sequence>